<reference evidence="5" key="1">
    <citation type="submission" date="2021-01" db="EMBL/GenBank/DDBJ databases">
        <title>Whole genome shotgun sequence of Actinocatenispora rupis NBRC 107355.</title>
        <authorList>
            <person name="Komaki H."/>
            <person name="Tamura T."/>
        </authorList>
    </citation>
    <scope>NUCLEOTIDE SEQUENCE</scope>
    <source>
        <strain evidence="5">NBRC 107355</strain>
    </source>
</reference>
<comment type="similarity">
    <text evidence="3">Belongs to the acetyltransferase family. RimJ subfamily.</text>
</comment>
<proteinExistence type="inferred from homology"/>
<dbReference type="InterPro" id="IPR016181">
    <property type="entry name" value="Acyl_CoA_acyltransferase"/>
</dbReference>
<dbReference type="GO" id="GO:0008999">
    <property type="term" value="F:protein-N-terminal-alanine acetyltransferase activity"/>
    <property type="evidence" value="ECO:0007669"/>
    <property type="project" value="TreeGrafter"/>
</dbReference>
<evidence type="ECO:0000256" key="1">
    <source>
        <dbReference type="ARBA" id="ARBA00022679"/>
    </source>
</evidence>
<dbReference type="EMBL" id="BOMB01000029">
    <property type="protein sequence ID" value="GID14217.1"/>
    <property type="molecule type" value="Genomic_DNA"/>
</dbReference>
<evidence type="ECO:0000256" key="3">
    <source>
        <dbReference type="ARBA" id="ARBA00038502"/>
    </source>
</evidence>
<gene>
    <name evidence="5" type="ORF">Aru02nite_51060</name>
</gene>
<evidence type="ECO:0000259" key="4">
    <source>
        <dbReference type="PROSITE" id="PS51186"/>
    </source>
</evidence>
<dbReference type="AlphaFoldDB" id="A0A8J3JCZ8"/>
<organism evidence="5 6">
    <name type="scientific">Actinocatenispora rupis</name>
    <dbReference type="NCBI Taxonomy" id="519421"/>
    <lineage>
        <taxon>Bacteria</taxon>
        <taxon>Bacillati</taxon>
        <taxon>Actinomycetota</taxon>
        <taxon>Actinomycetes</taxon>
        <taxon>Micromonosporales</taxon>
        <taxon>Micromonosporaceae</taxon>
        <taxon>Actinocatenispora</taxon>
    </lineage>
</organism>
<dbReference type="SUPFAM" id="SSF55729">
    <property type="entry name" value="Acyl-CoA N-acyltransferases (Nat)"/>
    <property type="match status" value="1"/>
</dbReference>
<protein>
    <recommendedName>
        <fullName evidence="4">N-acetyltransferase domain-containing protein</fullName>
    </recommendedName>
</protein>
<keyword evidence="2" id="KW-0012">Acyltransferase</keyword>
<evidence type="ECO:0000313" key="5">
    <source>
        <dbReference type="EMBL" id="GID14217.1"/>
    </source>
</evidence>
<evidence type="ECO:0000256" key="2">
    <source>
        <dbReference type="ARBA" id="ARBA00023315"/>
    </source>
</evidence>
<dbReference type="Pfam" id="PF13302">
    <property type="entry name" value="Acetyltransf_3"/>
    <property type="match status" value="1"/>
</dbReference>
<comment type="caution">
    <text evidence="5">The sequence shown here is derived from an EMBL/GenBank/DDBJ whole genome shotgun (WGS) entry which is preliminary data.</text>
</comment>
<evidence type="ECO:0000313" key="6">
    <source>
        <dbReference type="Proteomes" id="UP000612808"/>
    </source>
</evidence>
<dbReference type="PANTHER" id="PTHR43792:SF8">
    <property type="entry name" value="[RIBOSOMAL PROTEIN US5]-ALANINE N-ACETYLTRANSFERASE"/>
    <property type="match status" value="1"/>
</dbReference>
<dbReference type="PANTHER" id="PTHR43792">
    <property type="entry name" value="GNAT FAMILY, PUTATIVE (AFU_ORTHOLOGUE AFUA_3G00765)-RELATED-RELATED"/>
    <property type="match status" value="1"/>
</dbReference>
<dbReference type="PROSITE" id="PS51186">
    <property type="entry name" value="GNAT"/>
    <property type="match status" value="1"/>
</dbReference>
<feature type="domain" description="N-acetyltransferase" evidence="4">
    <location>
        <begin position="6"/>
        <end position="159"/>
    </location>
</feature>
<sequence length="166" mass="18518">METAPVRLVPWSEADLALLRRINTPDMRRYVGGPETAAQVEARHRRYLALPGGRMYRIELPDGTPAGSVAYWSRQWHDTPVYESGWNVLPEYQGRGVATAAVLAVVAAARADGRHRFLHAFPSVANEGSNAVCRRAGFTLLGATDFEYPPGRWMRSNDWRRDLGAP</sequence>
<keyword evidence="6" id="KW-1185">Reference proteome</keyword>
<dbReference type="Gene3D" id="3.40.630.30">
    <property type="match status" value="1"/>
</dbReference>
<dbReference type="InterPro" id="IPR000182">
    <property type="entry name" value="GNAT_dom"/>
</dbReference>
<dbReference type="InterPro" id="IPR051531">
    <property type="entry name" value="N-acetyltransferase"/>
</dbReference>
<keyword evidence="1" id="KW-0808">Transferase</keyword>
<accession>A0A8J3JCZ8</accession>
<dbReference type="GO" id="GO:0005737">
    <property type="term" value="C:cytoplasm"/>
    <property type="evidence" value="ECO:0007669"/>
    <property type="project" value="TreeGrafter"/>
</dbReference>
<name>A0A8J3JCZ8_9ACTN</name>
<dbReference type="RefSeq" id="WP_203661966.1">
    <property type="nucleotide sequence ID" value="NZ_BAAAZM010000001.1"/>
</dbReference>
<dbReference type="Proteomes" id="UP000612808">
    <property type="component" value="Unassembled WGS sequence"/>
</dbReference>